<evidence type="ECO:0000256" key="1">
    <source>
        <dbReference type="SAM" id="Phobius"/>
    </source>
</evidence>
<evidence type="ECO:0000313" key="3">
    <source>
        <dbReference type="Proteomes" id="UP000015102"/>
    </source>
</evidence>
<keyword evidence="1" id="KW-0472">Membrane</keyword>
<dbReference type="Proteomes" id="UP000015102">
    <property type="component" value="Unassembled WGS sequence"/>
</dbReference>
<accession>T1GGM4</accession>
<dbReference type="EnsemblMetazoa" id="MESCA002547-RA">
    <property type="protein sequence ID" value="MESCA002547-PA"/>
    <property type="gene ID" value="MESCA002547"/>
</dbReference>
<evidence type="ECO:0000313" key="2">
    <source>
        <dbReference type="EnsemblMetazoa" id="MESCA002547-PA"/>
    </source>
</evidence>
<dbReference type="HOGENOM" id="CLU_2944358_0_0_1"/>
<sequence length="60" mass="6585">MGIRLVASPAISSSLDDINIVRVVMNLVPFVIDVFVFVTNGVVSPMTDVRYSFVIVNNWG</sequence>
<name>T1GGM4_MEGSC</name>
<reference evidence="2" key="2">
    <citation type="submission" date="2015-06" db="UniProtKB">
        <authorList>
            <consortium name="EnsemblMetazoa"/>
        </authorList>
    </citation>
    <scope>IDENTIFICATION</scope>
</reference>
<keyword evidence="1" id="KW-0812">Transmembrane</keyword>
<keyword evidence="1" id="KW-1133">Transmembrane helix</keyword>
<dbReference type="AlphaFoldDB" id="T1GGM4"/>
<dbReference type="EMBL" id="CAQQ02183670">
    <property type="status" value="NOT_ANNOTATED_CDS"/>
    <property type="molecule type" value="Genomic_DNA"/>
</dbReference>
<dbReference type="EMBL" id="CAQQ02183669">
    <property type="status" value="NOT_ANNOTATED_CDS"/>
    <property type="molecule type" value="Genomic_DNA"/>
</dbReference>
<reference evidence="3" key="1">
    <citation type="submission" date="2013-02" db="EMBL/GenBank/DDBJ databases">
        <authorList>
            <person name="Hughes D."/>
        </authorList>
    </citation>
    <scope>NUCLEOTIDE SEQUENCE</scope>
    <source>
        <strain>Durham</strain>
        <strain evidence="3">NC isolate 2 -- Noor lab</strain>
    </source>
</reference>
<proteinExistence type="predicted"/>
<organism evidence="2 3">
    <name type="scientific">Megaselia scalaris</name>
    <name type="common">Humpbacked fly</name>
    <name type="synonym">Phora scalaris</name>
    <dbReference type="NCBI Taxonomy" id="36166"/>
    <lineage>
        <taxon>Eukaryota</taxon>
        <taxon>Metazoa</taxon>
        <taxon>Ecdysozoa</taxon>
        <taxon>Arthropoda</taxon>
        <taxon>Hexapoda</taxon>
        <taxon>Insecta</taxon>
        <taxon>Pterygota</taxon>
        <taxon>Neoptera</taxon>
        <taxon>Endopterygota</taxon>
        <taxon>Diptera</taxon>
        <taxon>Brachycera</taxon>
        <taxon>Muscomorpha</taxon>
        <taxon>Platypezoidea</taxon>
        <taxon>Phoridae</taxon>
        <taxon>Megaseliini</taxon>
        <taxon>Megaselia</taxon>
    </lineage>
</organism>
<keyword evidence="3" id="KW-1185">Reference proteome</keyword>
<protein>
    <submittedName>
        <fullName evidence="2">Uncharacterized protein</fullName>
    </submittedName>
</protein>
<feature type="transmembrane region" description="Helical" evidence="1">
    <location>
        <begin position="20"/>
        <end position="43"/>
    </location>
</feature>